<organism evidence="1 2">
    <name type="scientific">Limnobacter humi</name>
    <dbReference type="NCBI Taxonomy" id="1778671"/>
    <lineage>
        <taxon>Bacteria</taxon>
        <taxon>Pseudomonadati</taxon>
        <taxon>Pseudomonadota</taxon>
        <taxon>Betaproteobacteria</taxon>
        <taxon>Burkholderiales</taxon>
        <taxon>Burkholderiaceae</taxon>
        <taxon>Limnobacter</taxon>
    </lineage>
</organism>
<evidence type="ECO:0000313" key="2">
    <source>
        <dbReference type="Proteomes" id="UP001204142"/>
    </source>
</evidence>
<dbReference type="RefSeq" id="WP_256763594.1">
    <property type="nucleotide sequence ID" value="NZ_JANIGO010000002.1"/>
</dbReference>
<protein>
    <submittedName>
        <fullName evidence="1">Uncharacterized protein</fullName>
    </submittedName>
</protein>
<dbReference type="EMBL" id="JANIGO010000002">
    <property type="protein sequence ID" value="MCQ8895827.1"/>
    <property type="molecule type" value="Genomic_DNA"/>
</dbReference>
<dbReference type="Proteomes" id="UP001204142">
    <property type="component" value="Unassembled WGS sequence"/>
</dbReference>
<keyword evidence="2" id="KW-1185">Reference proteome</keyword>
<sequence length="114" mass="13516">MASNPDVIERHLTLLERTQPGLGWFSLLQHQSAPHEFIWELRLNEYHSRCHREWLDYRWRFFSLAGSALHLRNVNQLDICLMRTFDSPEQAQLAFDHWVDTLLGELEVASTERA</sequence>
<reference evidence="1 2" key="1">
    <citation type="submission" date="2022-07" db="EMBL/GenBank/DDBJ databases">
        <authorList>
            <person name="Xamxidin M."/>
            <person name="Wu M."/>
        </authorList>
    </citation>
    <scope>NUCLEOTIDE SEQUENCE [LARGE SCALE GENOMIC DNA]</scope>
    <source>
        <strain evidence="1 2">NBRC 111650</strain>
    </source>
</reference>
<accession>A0ABT1WE75</accession>
<proteinExistence type="predicted"/>
<evidence type="ECO:0000313" key="1">
    <source>
        <dbReference type="EMBL" id="MCQ8895827.1"/>
    </source>
</evidence>
<gene>
    <name evidence="1" type="ORF">NQT62_05165</name>
</gene>
<comment type="caution">
    <text evidence="1">The sequence shown here is derived from an EMBL/GenBank/DDBJ whole genome shotgun (WGS) entry which is preliminary data.</text>
</comment>
<name>A0ABT1WE75_9BURK</name>